<comment type="subcellular location">
    <subcellularLocation>
        <location evidence="1">Membrane</location>
        <topology evidence="1">Multi-pass membrane protein</topology>
    </subcellularLocation>
</comment>
<proteinExistence type="predicted"/>
<gene>
    <name evidence="9" type="ORF">LSAA_4148</name>
</gene>
<dbReference type="AlphaFoldDB" id="A0A7R8H3K3"/>
<keyword evidence="3 7" id="KW-1133">Transmembrane helix</keyword>
<evidence type="ECO:0000256" key="7">
    <source>
        <dbReference type="SAM" id="Phobius"/>
    </source>
</evidence>
<evidence type="ECO:0000256" key="5">
    <source>
        <dbReference type="ARBA" id="ARBA00023180"/>
    </source>
</evidence>
<evidence type="ECO:0000256" key="4">
    <source>
        <dbReference type="ARBA" id="ARBA00023136"/>
    </source>
</evidence>
<feature type="transmembrane region" description="Helical" evidence="7">
    <location>
        <begin position="72"/>
        <end position="96"/>
    </location>
</feature>
<dbReference type="GO" id="GO:0016020">
    <property type="term" value="C:membrane"/>
    <property type="evidence" value="ECO:0007669"/>
    <property type="project" value="UniProtKB-SubCell"/>
</dbReference>
<sequence length="467" mass="52525">MDKELLLIISRMLFSYKMDTNISHPSNRSFHSLKNSQELICSHGGNGTFCHEKLGDAPSLGGYGAILDRQTWVIPMMALAAINVIAILGFEIYVVTKASRHTPSRRHLFLGQMLLLGLLLGSSVGFAYAAEPNDFACSVIRMGTGLSYGLIYSSLLVKLVFLISLNTGVYLPASYQALLFLFCLLVQIVIGVQWIALSIKSRHYRDNYREAKYIGILMAISLPLWITWVVASLLLNESFQSVCEGFGLLVICSITFIVMFLPKSRQLSAIGKEGIYIEDQLTHPDDRFSLQSGNTDPYAPSFYHFKPFYGAKFPFNGGIVSPRTSSAFKDHGSESPLYRSGNSYTGFHRPLRVVPPSATPTNSNQQGPPGSSRCRDRRSSSYSPPPPPTYNAQTPYFPSHFSPEKLNQYWQFYHPRLPGMYVRSSLDPDTYASIYDQERFKSTNPNVYFYKTSSIHHNHHRHPGFIY</sequence>
<feature type="transmembrane region" description="Helical" evidence="7">
    <location>
        <begin position="211"/>
        <end position="235"/>
    </location>
</feature>
<feature type="transmembrane region" description="Helical" evidence="7">
    <location>
        <begin position="108"/>
        <end position="130"/>
    </location>
</feature>
<dbReference type="OrthoDB" id="9880600at2759"/>
<protein>
    <submittedName>
        <fullName evidence="9">(salmon louse) hypothetical protein</fullName>
    </submittedName>
</protein>
<dbReference type="Pfam" id="PF00003">
    <property type="entry name" value="7tm_3"/>
    <property type="match status" value="2"/>
</dbReference>
<dbReference type="InterPro" id="IPR017978">
    <property type="entry name" value="GPCR_3_C"/>
</dbReference>
<evidence type="ECO:0000313" key="10">
    <source>
        <dbReference type="Proteomes" id="UP000675881"/>
    </source>
</evidence>
<dbReference type="PANTHER" id="PTHR24060">
    <property type="entry name" value="METABOTROPIC GLUTAMATE RECEPTOR"/>
    <property type="match status" value="1"/>
</dbReference>
<keyword evidence="2 7" id="KW-0812">Transmembrane</keyword>
<dbReference type="GO" id="GO:0004930">
    <property type="term" value="F:G protein-coupled receptor activity"/>
    <property type="evidence" value="ECO:0007669"/>
    <property type="project" value="InterPro"/>
</dbReference>
<keyword evidence="10" id="KW-1185">Reference proteome</keyword>
<feature type="transmembrane region" description="Helical" evidence="7">
    <location>
        <begin position="242"/>
        <end position="261"/>
    </location>
</feature>
<keyword evidence="4 7" id="KW-0472">Membrane</keyword>
<evidence type="ECO:0000313" key="9">
    <source>
        <dbReference type="EMBL" id="CAF2833352.1"/>
    </source>
</evidence>
<feature type="transmembrane region" description="Helical" evidence="7">
    <location>
        <begin position="150"/>
        <end position="171"/>
    </location>
</feature>
<accession>A0A7R8H3K3</accession>
<evidence type="ECO:0000256" key="6">
    <source>
        <dbReference type="SAM" id="MobiDB-lite"/>
    </source>
</evidence>
<evidence type="ECO:0000256" key="2">
    <source>
        <dbReference type="ARBA" id="ARBA00022692"/>
    </source>
</evidence>
<feature type="domain" description="G-protein coupled receptors family 3 profile" evidence="8">
    <location>
        <begin position="110"/>
        <end position="158"/>
    </location>
</feature>
<keyword evidence="5" id="KW-0325">Glycoprotein</keyword>
<feature type="transmembrane region" description="Helical" evidence="7">
    <location>
        <begin position="178"/>
        <end position="199"/>
    </location>
</feature>
<dbReference type="InterPro" id="IPR050726">
    <property type="entry name" value="mGluR"/>
</dbReference>
<feature type="region of interest" description="Disordered" evidence="6">
    <location>
        <begin position="349"/>
        <end position="394"/>
    </location>
</feature>
<reference evidence="9" key="1">
    <citation type="submission" date="2021-02" db="EMBL/GenBank/DDBJ databases">
        <authorList>
            <person name="Bekaert M."/>
        </authorList>
    </citation>
    <scope>NUCLEOTIDE SEQUENCE</scope>
    <source>
        <strain evidence="9">IoA-00</strain>
    </source>
</reference>
<evidence type="ECO:0000256" key="3">
    <source>
        <dbReference type="ARBA" id="ARBA00022989"/>
    </source>
</evidence>
<evidence type="ECO:0000256" key="1">
    <source>
        <dbReference type="ARBA" id="ARBA00004141"/>
    </source>
</evidence>
<dbReference type="EMBL" id="HG994592">
    <property type="protein sequence ID" value="CAF2833352.1"/>
    <property type="molecule type" value="Genomic_DNA"/>
</dbReference>
<dbReference type="PROSITE" id="PS50259">
    <property type="entry name" value="G_PROTEIN_RECEP_F3_4"/>
    <property type="match status" value="2"/>
</dbReference>
<name>A0A7R8H3K3_LEPSM</name>
<organism evidence="9 10">
    <name type="scientific">Lepeophtheirus salmonis</name>
    <name type="common">Salmon louse</name>
    <name type="synonym">Caligus salmonis</name>
    <dbReference type="NCBI Taxonomy" id="72036"/>
    <lineage>
        <taxon>Eukaryota</taxon>
        <taxon>Metazoa</taxon>
        <taxon>Ecdysozoa</taxon>
        <taxon>Arthropoda</taxon>
        <taxon>Crustacea</taxon>
        <taxon>Multicrustacea</taxon>
        <taxon>Hexanauplia</taxon>
        <taxon>Copepoda</taxon>
        <taxon>Siphonostomatoida</taxon>
        <taxon>Caligidae</taxon>
        <taxon>Lepeophtheirus</taxon>
    </lineage>
</organism>
<dbReference type="Proteomes" id="UP000675881">
    <property type="component" value="Chromosome 13"/>
</dbReference>
<evidence type="ECO:0000259" key="8">
    <source>
        <dbReference type="PROSITE" id="PS50259"/>
    </source>
</evidence>
<feature type="domain" description="G-protein coupled receptors family 3 profile" evidence="8">
    <location>
        <begin position="197"/>
        <end position="263"/>
    </location>
</feature>